<keyword evidence="4" id="KW-0808">Transferase</keyword>
<evidence type="ECO:0000256" key="9">
    <source>
        <dbReference type="ARBA" id="ARBA00022833"/>
    </source>
</evidence>
<dbReference type="SMART" id="SM00591">
    <property type="entry name" value="RWD"/>
    <property type="match status" value="1"/>
</dbReference>
<evidence type="ECO:0000256" key="1">
    <source>
        <dbReference type="ARBA" id="ARBA00001798"/>
    </source>
</evidence>
<dbReference type="GO" id="GO:0008270">
    <property type="term" value="F:zinc ion binding"/>
    <property type="evidence" value="ECO:0007669"/>
    <property type="project" value="UniProtKB-KW"/>
</dbReference>
<evidence type="ECO:0000313" key="16">
    <source>
        <dbReference type="Proteomes" id="UP000466442"/>
    </source>
</evidence>
<protein>
    <recommendedName>
        <fullName evidence="3">RBR-type E3 ubiquitin transferase</fullName>
        <ecNumber evidence="3">2.3.2.31</ecNumber>
    </recommendedName>
</protein>
<keyword evidence="9" id="KW-0862">Zinc</keyword>
<dbReference type="CDD" id="cd16628">
    <property type="entry name" value="RING-HC_RBR_RNF14"/>
    <property type="match status" value="1"/>
</dbReference>
<dbReference type="InterPro" id="IPR044066">
    <property type="entry name" value="TRIAD_supradom"/>
</dbReference>
<dbReference type="InterPro" id="IPR006575">
    <property type="entry name" value="RWD_dom"/>
</dbReference>
<dbReference type="InterPro" id="IPR013083">
    <property type="entry name" value="Znf_RING/FYVE/PHD"/>
</dbReference>
<feature type="domain" description="RING-type" evidence="12">
    <location>
        <begin position="334"/>
        <end position="381"/>
    </location>
</feature>
<dbReference type="PROSITE" id="PS00518">
    <property type="entry name" value="ZF_RING_1"/>
    <property type="match status" value="1"/>
</dbReference>
<keyword evidence="5" id="KW-0479">Metal-binding</keyword>
<dbReference type="Pfam" id="PF22191">
    <property type="entry name" value="IBR_1"/>
    <property type="match status" value="1"/>
</dbReference>
<evidence type="ECO:0000256" key="7">
    <source>
        <dbReference type="ARBA" id="ARBA00022771"/>
    </source>
</evidence>
<feature type="domain" description="RWD" evidence="13">
    <location>
        <begin position="143"/>
        <end position="270"/>
    </location>
</feature>
<evidence type="ECO:0000256" key="10">
    <source>
        <dbReference type="ARBA" id="ARBA00044508"/>
    </source>
</evidence>
<dbReference type="PROSITE" id="PS50908">
    <property type="entry name" value="RWD"/>
    <property type="match status" value="1"/>
</dbReference>
<dbReference type="InterPro" id="IPR031128">
    <property type="entry name" value="RNF14_RING-HC_Zfn"/>
</dbReference>
<dbReference type="CDD" id="cd20354">
    <property type="entry name" value="Rcat_RBR_RNF14"/>
    <property type="match status" value="1"/>
</dbReference>
<comment type="caution">
    <text evidence="15">The sequence shown here is derived from an EMBL/GenBank/DDBJ whole genome shotgun (WGS) entry which is preliminary data.</text>
</comment>
<dbReference type="Proteomes" id="UP000466442">
    <property type="component" value="Unassembled WGS sequence"/>
</dbReference>
<feature type="domain" description="RING-type" evidence="14">
    <location>
        <begin position="330"/>
        <end position="630"/>
    </location>
</feature>
<dbReference type="Pfam" id="PF05773">
    <property type="entry name" value="RWD"/>
    <property type="match status" value="1"/>
</dbReference>
<dbReference type="AlphaFoldDB" id="A0A8S9Y067"/>
<reference evidence="15" key="1">
    <citation type="journal article" date="2021" name="Mol. Ecol. Resour.">
        <title>Apolygus lucorum genome provides insights into omnivorousness and mesophyll feeding.</title>
        <authorList>
            <person name="Liu Y."/>
            <person name="Liu H."/>
            <person name="Wang H."/>
            <person name="Huang T."/>
            <person name="Liu B."/>
            <person name="Yang B."/>
            <person name="Yin L."/>
            <person name="Li B."/>
            <person name="Zhang Y."/>
            <person name="Zhang S."/>
            <person name="Jiang F."/>
            <person name="Zhang X."/>
            <person name="Ren Y."/>
            <person name="Wang B."/>
            <person name="Wang S."/>
            <person name="Lu Y."/>
            <person name="Wu K."/>
            <person name="Fan W."/>
            <person name="Wang G."/>
        </authorList>
    </citation>
    <scope>NUCLEOTIDE SEQUENCE</scope>
    <source>
        <strain evidence="15">12Hb</strain>
    </source>
</reference>
<dbReference type="InterPro" id="IPR031127">
    <property type="entry name" value="E3_UB_ligase_RBR"/>
</dbReference>
<evidence type="ECO:0000259" key="14">
    <source>
        <dbReference type="PROSITE" id="PS51873"/>
    </source>
</evidence>
<dbReference type="PROSITE" id="PS51873">
    <property type="entry name" value="TRIAD"/>
    <property type="match status" value="1"/>
</dbReference>
<dbReference type="SUPFAM" id="SSF54495">
    <property type="entry name" value="UBC-like"/>
    <property type="match status" value="1"/>
</dbReference>
<evidence type="ECO:0000256" key="11">
    <source>
        <dbReference type="PROSITE-ProRule" id="PRU00175"/>
    </source>
</evidence>
<dbReference type="GO" id="GO:0016567">
    <property type="term" value="P:protein ubiquitination"/>
    <property type="evidence" value="ECO:0007669"/>
    <property type="project" value="InterPro"/>
</dbReference>
<evidence type="ECO:0000259" key="13">
    <source>
        <dbReference type="PROSITE" id="PS50908"/>
    </source>
</evidence>
<dbReference type="Gene3D" id="3.10.110.10">
    <property type="entry name" value="Ubiquitin Conjugating Enzyme"/>
    <property type="match status" value="1"/>
</dbReference>
<dbReference type="InterPro" id="IPR016135">
    <property type="entry name" value="UBQ-conjugating_enzyme/RWD"/>
</dbReference>
<keyword evidence="7 11" id="KW-0863">Zinc-finger</keyword>
<comment type="pathway">
    <text evidence="2">Protein modification; protein ubiquitination.</text>
</comment>
<evidence type="ECO:0000313" key="15">
    <source>
        <dbReference type="EMBL" id="KAF6213245.1"/>
    </source>
</evidence>
<dbReference type="EMBL" id="WIXP02000003">
    <property type="protein sequence ID" value="KAF6213245.1"/>
    <property type="molecule type" value="Genomic_DNA"/>
</dbReference>
<evidence type="ECO:0000256" key="8">
    <source>
        <dbReference type="ARBA" id="ARBA00022786"/>
    </source>
</evidence>
<dbReference type="InterPro" id="IPR047548">
    <property type="entry name" value="Rcat_RBR_RNF14"/>
</dbReference>
<dbReference type="SMART" id="SM00647">
    <property type="entry name" value="IBR"/>
    <property type="match status" value="2"/>
</dbReference>
<dbReference type="Gene3D" id="2.20.25.20">
    <property type="match status" value="1"/>
</dbReference>
<name>A0A8S9Y067_APOLU</name>
<dbReference type="Gene3D" id="3.30.40.10">
    <property type="entry name" value="Zinc/RING finger domain, C3HC4 (zinc finger)"/>
    <property type="match status" value="1"/>
</dbReference>
<dbReference type="EC" id="2.3.2.31" evidence="3"/>
<keyword evidence="8" id="KW-0833">Ubl conjugation pathway</keyword>
<dbReference type="Pfam" id="PF01485">
    <property type="entry name" value="IBR"/>
    <property type="match status" value="1"/>
</dbReference>
<dbReference type="InterPro" id="IPR002867">
    <property type="entry name" value="IBR_dom"/>
</dbReference>
<evidence type="ECO:0000256" key="3">
    <source>
        <dbReference type="ARBA" id="ARBA00012251"/>
    </source>
</evidence>
<dbReference type="PANTHER" id="PTHR11685">
    <property type="entry name" value="RBR FAMILY RING FINGER AND IBR DOMAIN-CONTAINING"/>
    <property type="match status" value="1"/>
</dbReference>
<sequence length="630" mass="72094">MFYKFQLPAVNRNQSRRQSRYSVGGKVLGEQELLGAPRIFHLTEPSDSAHNSDPSFTQLLLSSELGETCESLNSFVIAPGGANAGVGDSAAHCETQKSLRTVRSYTGVRPRIYPFGNIISEESSRTIFEVTTTEMSDEVDQSDEILALHSIYNDEEFTCEVGDDGLKIGKFSAFISQPSPFHITFTSAHNGTSKTIVIPIENLPPIVLSFKFPKDYPSRNRPEFSLYCVWMAASELEKLCERLEMVWKEHEYTVILYLWINILKEETLDLIGATDRLDITRLHEQMESSEFMCETTKLDSRIVETAISLPLPQFLESFNESRSKTLFLRNIYVCPICFQEFHGTNCLQFNPCRHVYCKSCMDQYFRVRIIDVSSIPCPHEKCPSEASPLQVKEILGEQLSNKYDDMLLRATLDKMSDITYCPRLACGSPVLKDGDDKMAACLACNYNFCVLCRKSYHGVDYCPLSPEEINKIIRQYQQGDEKVRESLENQYGITRKIQEQVPSRIEQIILEYDEGNDEVKTRLELRYGLALIKRLRKDTAGELRRIVDQYQNGDDTVRSRLKKLFGYQEIQKLVKYNVNTVLSMDWLDRNAKNCPKCNAPIQKISGCNHMVCWKCQASFCWHCLCFTCIG</sequence>
<evidence type="ECO:0000256" key="2">
    <source>
        <dbReference type="ARBA" id="ARBA00004906"/>
    </source>
</evidence>
<dbReference type="PROSITE" id="PS50089">
    <property type="entry name" value="ZF_RING_2"/>
    <property type="match status" value="1"/>
</dbReference>
<proteinExistence type="inferred from homology"/>
<evidence type="ECO:0000256" key="5">
    <source>
        <dbReference type="ARBA" id="ARBA00022723"/>
    </source>
</evidence>
<keyword evidence="6" id="KW-0677">Repeat</keyword>
<organism evidence="15 16">
    <name type="scientific">Apolygus lucorum</name>
    <name type="common">Small green plant bug</name>
    <name type="synonym">Lygocoris lucorum</name>
    <dbReference type="NCBI Taxonomy" id="248454"/>
    <lineage>
        <taxon>Eukaryota</taxon>
        <taxon>Metazoa</taxon>
        <taxon>Ecdysozoa</taxon>
        <taxon>Arthropoda</taxon>
        <taxon>Hexapoda</taxon>
        <taxon>Insecta</taxon>
        <taxon>Pterygota</taxon>
        <taxon>Neoptera</taxon>
        <taxon>Paraneoptera</taxon>
        <taxon>Hemiptera</taxon>
        <taxon>Heteroptera</taxon>
        <taxon>Panheteroptera</taxon>
        <taxon>Cimicomorpha</taxon>
        <taxon>Miridae</taxon>
        <taxon>Mirini</taxon>
        <taxon>Apolygus</taxon>
    </lineage>
</organism>
<dbReference type="GO" id="GO:0061630">
    <property type="term" value="F:ubiquitin protein ligase activity"/>
    <property type="evidence" value="ECO:0007669"/>
    <property type="project" value="UniProtKB-EC"/>
</dbReference>
<evidence type="ECO:0000256" key="6">
    <source>
        <dbReference type="ARBA" id="ARBA00022737"/>
    </source>
</evidence>
<dbReference type="SUPFAM" id="SSF57850">
    <property type="entry name" value="RING/U-box"/>
    <property type="match status" value="3"/>
</dbReference>
<dbReference type="InterPro" id="IPR001841">
    <property type="entry name" value="Znf_RING"/>
</dbReference>
<keyword evidence="16" id="KW-1185">Reference proteome</keyword>
<comment type="catalytic activity">
    <reaction evidence="1">
        <text>[E2 ubiquitin-conjugating enzyme]-S-ubiquitinyl-L-cysteine + [acceptor protein]-L-lysine = [E2 ubiquitin-conjugating enzyme]-L-cysteine + [acceptor protein]-N(6)-ubiquitinyl-L-lysine.</text>
        <dbReference type="EC" id="2.3.2.31"/>
    </reaction>
</comment>
<dbReference type="Gene3D" id="1.20.120.1750">
    <property type="match status" value="1"/>
</dbReference>
<dbReference type="OrthoDB" id="69641at2759"/>
<dbReference type="CDD" id="cd23820">
    <property type="entry name" value="RWD_RNF14"/>
    <property type="match status" value="1"/>
</dbReference>
<accession>A0A8S9Y067</accession>
<dbReference type="FunFam" id="3.30.40.10:FF:000137">
    <property type="entry name" value="RanBP-type and C3HC4-type zinc finger-containing protein 1"/>
    <property type="match status" value="1"/>
</dbReference>
<dbReference type="InterPro" id="IPR017907">
    <property type="entry name" value="Znf_RING_CS"/>
</dbReference>
<gene>
    <name evidence="15" type="ORF">GE061_010963</name>
</gene>
<comment type="similarity">
    <text evidence="10">Belongs to the RBR family. RNF14 subfamily.</text>
</comment>
<evidence type="ECO:0000259" key="12">
    <source>
        <dbReference type="PROSITE" id="PS50089"/>
    </source>
</evidence>
<dbReference type="CDD" id="cd20341">
    <property type="entry name" value="BRcat_RBR_RNF14"/>
    <property type="match status" value="1"/>
</dbReference>
<evidence type="ECO:0000256" key="4">
    <source>
        <dbReference type="ARBA" id="ARBA00022679"/>
    </source>
</evidence>